<dbReference type="InterPro" id="IPR002937">
    <property type="entry name" value="Amino_oxidase"/>
</dbReference>
<evidence type="ECO:0000259" key="1">
    <source>
        <dbReference type="Pfam" id="PF01593"/>
    </source>
</evidence>
<dbReference type="EMBL" id="CP049811">
    <property type="protein sequence ID" value="QIK40600.1"/>
    <property type="molecule type" value="Genomic_DNA"/>
</dbReference>
<feature type="domain" description="Amine oxidase" evidence="1">
    <location>
        <begin position="424"/>
        <end position="639"/>
    </location>
</feature>
<proteinExistence type="predicted"/>
<keyword evidence="3" id="KW-1185">Reference proteome</keyword>
<dbReference type="Proteomes" id="UP000500791">
    <property type="component" value="Chromosome"/>
</dbReference>
<evidence type="ECO:0000313" key="3">
    <source>
        <dbReference type="Proteomes" id="UP000500791"/>
    </source>
</evidence>
<dbReference type="RefSeq" id="WP_166190248.1">
    <property type="nucleotide sequence ID" value="NZ_CP049811.1"/>
</dbReference>
<accession>A0A6G7VL20</accession>
<dbReference type="PANTHER" id="PTHR42923:SF46">
    <property type="entry name" value="AMINE OXIDASE"/>
    <property type="match status" value="1"/>
</dbReference>
<dbReference type="InterPro" id="IPR036188">
    <property type="entry name" value="FAD/NAD-bd_sf"/>
</dbReference>
<sequence>MEKEKIAILGGGFGALTAAWHLSATPELRRRYDVEIWQMGWRLGGKCATGRDDHNRILEHGLHFWFGCYDNAWSMLREIYAEWDRPENCPFQTGLDAFEPQNFTPLWTQSSDGSWDFCNIEWPTNSDERGSGELNLSIRGMLSQLASLLKQLLHATFEDDTDPTHSAVAREDVDLGCAAQKIEAPEGSDTEALVHLREVRESFRPKRQRSLPLGDLFRDLLHLGATFAAGITWDVLICGKSLDDLNEIEFRQWLKNHGADPEIVETTSPVRAIYDCCFWYLEGDHNRPSVGTGTALRVILRIITTYKESVMFTVKAGMAEVVVAPIYDILRARGVKVNFFHKTTGLHLDAAENSIARITLARQARTLGDYRPTKVINGVPTWPAHPYWEQIEDGEALAKAGVDFENHWSPPYPTEEVILKRGQDFDKVILGIAMGGYKQLNPDEPGLARELIAQRGPFADMVENTGLVPTLAAQVWLPQTTSELGWDDRPATVAGPERFDIWSDMSQLLPVEGGAGSIHYFCGAYASTTYSAPAHTNAQAVANADVTAQFAQWIDDYGTTAWCARPPEPLSPEQVYVRANIDPSECCVGAAAGQVQYRLPADGSGFDNLFLAGCHIRTGLNTTCVESAVMSGMQASRAISGQPRVVIGEDYL</sequence>
<organism evidence="2 3">
    <name type="scientific">Pontivivens nitratireducens</name>
    <dbReference type="NCBI Taxonomy" id="2758038"/>
    <lineage>
        <taxon>Bacteria</taxon>
        <taxon>Pseudomonadati</taxon>
        <taxon>Pseudomonadota</taxon>
        <taxon>Alphaproteobacteria</taxon>
        <taxon>Rhodobacterales</taxon>
        <taxon>Paracoccaceae</taxon>
        <taxon>Pontivivens</taxon>
    </lineage>
</organism>
<name>A0A6G7VL20_9RHOB</name>
<dbReference type="InterPro" id="IPR050464">
    <property type="entry name" value="Zeta_carotene_desat/Oxidored"/>
</dbReference>
<dbReference type="Pfam" id="PF13450">
    <property type="entry name" value="NAD_binding_8"/>
    <property type="match status" value="1"/>
</dbReference>
<evidence type="ECO:0000313" key="2">
    <source>
        <dbReference type="EMBL" id="QIK40600.1"/>
    </source>
</evidence>
<gene>
    <name evidence="2" type="ORF">G8E03_07370</name>
</gene>
<dbReference type="KEGG" id="mon:G8E03_07370"/>
<dbReference type="Pfam" id="PF01593">
    <property type="entry name" value="Amino_oxidase"/>
    <property type="match status" value="1"/>
</dbReference>
<dbReference type="GO" id="GO:0016491">
    <property type="term" value="F:oxidoreductase activity"/>
    <property type="evidence" value="ECO:0007669"/>
    <property type="project" value="InterPro"/>
</dbReference>
<dbReference type="SUPFAM" id="SSF51905">
    <property type="entry name" value="FAD/NAD(P)-binding domain"/>
    <property type="match status" value="1"/>
</dbReference>
<dbReference type="Gene3D" id="3.50.50.60">
    <property type="entry name" value="FAD/NAD(P)-binding domain"/>
    <property type="match status" value="1"/>
</dbReference>
<dbReference type="AlphaFoldDB" id="A0A6G7VL20"/>
<reference evidence="2 3" key="1">
    <citation type="submission" date="2020-03" db="EMBL/GenBank/DDBJ databases">
        <title>Complete genome sequence of Monaibacterium sp. ALG8 with diverse plasmids.</title>
        <authorList>
            <person name="Sun C."/>
        </authorList>
    </citation>
    <scope>NUCLEOTIDE SEQUENCE [LARGE SCALE GENOMIC DNA]</scope>
    <source>
        <strain evidence="2 3">ALG8</strain>
    </source>
</reference>
<protein>
    <submittedName>
        <fullName evidence="2">NAD(P)-binding protein</fullName>
    </submittedName>
</protein>
<dbReference type="PANTHER" id="PTHR42923">
    <property type="entry name" value="PROTOPORPHYRINOGEN OXIDASE"/>
    <property type="match status" value="1"/>
</dbReference>